<evidence type="ECO:0000256" key="3">
    <source>
        <dbReference type="ARBA" id="ARBA00012706"/>
    </source>
</evidence>
<evidence type="ECO:0000256" key="1">
    <source>
        <dbReference type="ARBA" id="ARBA00001678"/>
    </source>
</evidence>
<dbReference type="InterPro" id="IPR017853">
    <property type="entry name" value="GH"/>
</dbReference>
<comment type="similarity">
    <text evidence="2">Belongs to the glycosyl hydrolase 5 (cellulase A) family.</text>
</comment>
<feature type="domain" description="Glycoside hydrolase family 5" evidence="6">
    <location>
        <begin position="162"/>
        <end position="343"/>
    </location>
</feature>
<keyword evidence="4" id="KW-0378">Hydrolase</keyword>
<evidence type="ECO:0000313" key="7">
    <source>
        <dbReference type="EMBL" id="GAQ88142.1"/>
    </source>
</evidence>
<dbReference type="OrthoDB" id="406631at2759"/>
<organism evidence="7 8">
    <name type="scientific">Klebsormidium nitens</name>
    <name type="common">Green alga</name>
    <name type="synonym">Ulothrix nitens</name>
    <dbReference type="NCBI Taxonomy" id="105231"/>
    <lineage>
        <taxon>Eukaryota</taxon>
        <taxon>Viridiplantae</taxon>
        <taxon>Streptophyta</taxon>
        <taxon>Klebsormidiophyceae</taxon>
        <taxon>Klebsormidiales</taxon>
        <taxon>Klebsormidiaceae</taxon>
        <taxon>Klebsormidium</taxon>
    </lineage>
</organism>
<reference evidence="7 8" key="1">
    <citation type="journal article" date="2014" name="Nat. Commun.">
        <title>Klebsormidium flaccidum genome reveals primary factors for plant terrestrial adaptation.</title>
        <authorList>
            <person name="Hori K."/>
            <person name="Maruyama F."/>
            <person name="Fujisawa T."/>
            <person name="Togashi T."/>
            <person name="Yamamoto N."/>
            <person name="Seo M."/>
            <person name="Sato S."/>
            <person name="Yamada T."/>
            <person name="Mori H."/>
            <person name="Tajima N."/>
            <person name="Moriyama T."/>
            <person name="Ikeuchi M."/>
            <person name="Watanabe M."/>
            <person name="Wada H."/>
            <person name="Kobayashi K."/>
            <person name="Saito M."/>
            <person name="Masuda T."/>
            <person name="Sasaki-Sekimoto Y."/>
            <person name="Mashiguchi K."/>
            <person name="Awai K."/>
            <person name="Shimojima M."/>
            <person name="Masuda S."/>
            <person name="Iwai M."/>
            <person name="Nobusawa T."/>
            <person name="Narise T."/>
            <person name="Kondo S."/>
            <person name="Saito H."/>
            <person name="Sato R."/>
            <person name="Murakawa M."/>
            <person name="Ihara Y."/>
            <person name="Oshima-Yamada Y."/>
            <person name="Ohtaka K."/>
            <person name="Satoh M."/>
            <person name="Sonobe K."/>
            <person name="Ishii M."/>
            <person name="Ohtani R."/>
            <person name="Kanamori-Sato M."/>
            <person name="Honoki R."/>
            <person name="Miyazaki D."/>
            <person name="Mochizuki H."/>
            <person name="Umetsu J."/>
            <person name="Higashi K."/>
            <person name="Shibata D."/>
            <person name="Kamiya Y."/>
            <person name="Sato N."/>
            <person name="Nakamura Y."/>
            <person name="Tabata S."/>
            <person name="Ida S."/>
            <person name="Kurokawa K."/>
            <person name="Ohta H."/>
        </authorList>
    </citation>
    <scope>NUCLEOTIDE SEQUENCE [LARGE SCALE GENOMIC DNA]</scope>
    <source>
        <strain evidence="7 8">NIES-2285</strain>
    </source>
</reference>
<keyword evidence="8" id="KW-1185">Reference proteome</keyword>
<dbReference type="GO" id="GO:0016985">
    <property type="term" value="F:mannan endo-1,4-beta-mannosidase activity"/>
    <property type="evidence" value="ECO:0007669"/>
    <property type="project" value="UniProtKB-EC"/>
</dbReference>
<dbReference type="EMBL" id="DF237353">
    <property type="protein sequence ID" value="GAQ88142.1"/>
    <property type="molecule type" value="Genomic_DNA"/>
</dbReference>
<dbReference type="Pfam" id="PF26410">
    <property type="entry name" value="GH5_mannosidase"/>
    <property type="match status" value="2"/>
</dbReference>
<proteinExistence type="inferred from homology"/>
<dbReference type="PANTHER" id="PTHR31451">
    <property type="match status" value="1"/>
</dbReference>
<dbReference type="STRING" id="105231.A0A1Y1IDV7"/>
<accession>A0A1Y1IDV7</accession>
<dbReference type="InterPro" id="IPR001547">
    <property type="entry name" value="Glyco_hydro_5"/>
</dbReference>
<evidence type="ECO:0000256" key="5">
    <source>
        <dbReference type="ARBA" id="ARBA00023295"/>
    </source>
</evidence>
<dbReference type="InterPro" id="IPR045053">
    <property type="entry name" value="MAN-like"/>
</dbReference>
<gene>
    <name evidence="7" type="ORF">KFL_004040020</name>
</gene>
<dbReference type="AlphaFoldDB" id="A0A1Y1IDV7"/>
<dbReference type="Proteomes" id="UP000054558">
    <property type="component" value="Unassembled WGS sequence"/>
</dbReference>
<dbReference type="PANTHER" id="PTHR31451:SF40">
    <property type="entry name" value="GLYCOSIDE HYDROLASE FAMILY 5 DOMAIN-CONTAINING PROTEIN"/>
    <property type="match status" value="1"/>
</dbReference>
<evidence type="ECO:0000313" key="8">
    <source>
        <dbReference type="Proteomes" id="UP000054558"/>
    </source>
</evidence>
<dbReference type="EC" id="3.2.1.78" evidence="3"/>
<dbReference type="Gene3D" id="3.20.20.80">
    <property type="entry name" value="Glycosidases"/>
    <property type="match status" value="2"/>
</dbReference>
<evidence type="ECO:0000256" key="2">
    <source>
        <dbReference type="ARBA" id="ARBA00005641"/>
    </source>
</evidence>
<feature type="domain" description="Glycoside hydrolase family 5" evidence="6">
    <location>
        <begin position="106"/>
        <end position="146"/>
    </location>
</feature>
<protein>
    <recommendedName>
        <fullName evidence="3">mannan endo-1,4-beta-mannosidase</fullName>
        <ecNumber evidence="3">3.2.1.78</ecNumber>
    </recommendedName>
</protein>
<evidence type="ECO:0000256" key="4">
    <source>
        <dbReference type="ARBA" id="ARBA00022801"/>
    </source>
</evidence>
<name>A0A1Y1IDV7_KLENI</name>
<keyword evidence="5" id="KW-0326">Glycosidase</keyword>
<sequence>MAHLSVHSTSEHRPDFWSRAFLFSQRATSKTIRSCETDSRLQGKKYPQSPLASKKTTLQAIFFIMSSVLAHHLTAGDPQQLPMEQFVKSAGQRFELEDGSPFYMTGPDDMPYRVTPSLMPSSGIYNEEVFKGLDFFLDALRKRNMRRFYNDTSIALKCQNMLQRTWIEATASFVKDIDSRHMLTTGSEGKEFVEYEDEGNWVENWEIYKPYNGSDSNLESAINFARRFLKAHNEFAASFGKPLVLEEYGLARDSFPINMNRYDPKSPVTHRDKYFRAVLDQVSALSREGYMAGQMFWAWAGEGRPQCKMPVGDPPHENPGWYSVYDIDESTMALFASFNKQLQTDGRKC</sequence>
<evidence type="ECO:0000259" key="6">
    <source>
        <dbReference type="Pfam" id="PF26410"/>
    </source>
</evidence>
<dbReference type="SUPFAM" id="SSF51445">
    <property type="entry name" value="(Trans)glycosidases"/>
    <property type="match status" value="1"/>
</dbReference>
<comment type="catalytic activity">
    <reaction evidence="1">
        <text>Random hydrolysis of (1-&gt;4)-beta-D-mannosidic linkages in mannans, galactomannans and glucomannans.</text>
        <dbReference type="EC" id="3.2.1.78"/>
    </reaction>
</comment>